<accession>A0AC60QTK7</accession>
<gene>
    <name evidence="1" type="ORF">HPB47_015412</name>
</gene>
<name>A0AC60QTK7_IXOPE</name>
<dbReference type="EMBL" id="JABSTQ010004006">
    <property type="protein sequence ID" value="KAG0442987.1"/>
    <property type="molecule type" value="Genomic_DNA"/>
</dbReference>
<evidence type="ECO:0000313" key="1">
    <source>
        <dbReference type="EMBL" id="KAG0442987.1"/>
    </source>
</evidence>
<keyword evidence="2" id="KW-1185">Reference proteome</keyword>
<evidence type="ECO:0000313" key="2">
    <source>
        <dbReference type="Proteomes" id="UP000805193"/>
    </source>
</evidence>
<dbReference type="Proteomes" id="UP000805193">
    <property type="component" value="Unassembled WGS sequence"/>
</dbReference>
<reference evidence="1 2" key="1">
    <citation type="journal article" date="2020" name="Cell">
        <title>Large-Scale Comparative Analyses of Tick Genomes Elucidate Their Genetic Diversity and Vector Capacities.</title>
        <authorList>
            <consortium name="Tick Genome and Microbiome Consortium (TIGMIC)"/>
            <person name="Jia N."/>
            <person name="Wang J."/>
            <person name="Shi W."/>
            <person name="Du L."/>
            <person name="Sun Y."/>
            <person name="Zhan W."/>
            <person name="Jiang J.F."/>
            <person name="Wang Q."/>
            <person name="Zhang B."/>
            <person name="Ji P."/>
            <person name="Bell-Sakyi L."/>
            <person name="Cui X.M."/>
            <person name="Yuan T.T."/>
            <person name="Jiang B.G."/>
            <person name="Yang W.F."/>
            <person name="Lam T.T."/>
            <person name="Chang Q.C."/>
            <person name="Ding S.J."/>
            <person name="Wang X.J."/>
            <person name="Zhu J.G."/>
            <person name="Ruan X.D."/>
            <person name="Zhao L."/>
            <person name="Wei J.T."/>
            <person name="Ye R.Z."/>
            <person name="Que T.C."/>
            <person name="Du C.H."/>
            <person name="Zhou Y.H."/>
            <person name="Cheng J.X."/>
            <person name="Dai P.F."/>
            <person name="Guo W.B."/>
            <person name="Han X.H."/>
            <person name="Huang E.J."/>
            <person name="Li L.F."/>
            <person name="Wei W."/>
            <person name="Gao Y.C."/>
            <person name="Liu J.Z."/>
            <person name="Shao H.Z."/>
            <person name="Wang X."/>
            <person name="Wang C.C."/>
            <person name="Yang T.C."/>
            <person name="Huo Q.B."/>
            <person name="Li W."/>
            <person name="Chen H.Y."/>
            <person name="Chen S.E."/>
            <person name="Zhou L.G."/>
            <person name="Ni X.B."/>
            <person name="Tian J.H."/>
            <person name="Sheng Y."/>
            <person name="Liu T."/>
            <person name="Pan Y.S."/>
            <person name="Xia L.Y."/>
            <person name="Li J."/>
            <person name="Zhao F."/>
            <person name="Cao W.C."/>
        </authorList>
    </citation>
    <scope>NUCLEOTIDE SEQUENCE [LARGE SCALE GENOMIC DNA]</scope>
    <source>
        <strain evidence="1">Iper-2018</strain>
    </source>
</reference>
<protein>
    <submittedName>
        <fullName evidence="1">Uncharacterized protein</fullName>
    </submittedName>
</protein>
<sequence>MDPKQDLPNECMQLNPYTEGIFKEEEWIPAPARFDLDEHRTGVRLCITTAWRFPAEGLKPVCDDLIITDNAIVWLDDWEAEFQHGLFPLELFLTSNNSERLRVTLYFTLELCQHLLET</sequence>
<comment type="caution">
    <text evidence="1">The sequence shown here is derived from an EMBL/GenBank/DDBJ whole genome shotgun (WGS) entry which is preliminary data.</text>
</comment>
<proteinExistence type="predicted"/>
<organism evidence="1 2">
    <name type="scientific">Ixodes persulcatus</name>
    <name type="common">Taiga tick</name>
    <dbReference type="NCBI Taxonomy" id="34615"/>
    <lineage>
        <taxon>Eukaryota</taxon>
        <taxon>Metazoa</taxon>
        <taxon>Ecdysozoa</taxon>
        <taxon>Arthropoda</taxon>
        <taxon>Chelicerata</taxon>
        <taxon>Arachnida</taxon>
        <taxon>Acari</taxon>
        <taxon>Parasitiformes</taxon>
        <taxon>Ixodida</taxon>
        <taxon>Ixodoidea</taxon>
        <taxon>Ixodidae</taxon>
        <taxon>Ixodinae</taxon>
        <taxon>Ixodes</taxon>
    </lineage>
</organism>